<comment type="similarity">
    <text evidence="2">Belongs to the MipA/OmpV family.</text>
</comment>
<gene>
    <name evidence="6" type="ORF">WCY31_09400</name>
</gene>
<organism evidence="6 7">
    <name type="scientific">Sulfurimonas diazotrophicus</name>
    <dbReference type="NCBI Taxonomy" id="3131939"/>
    <lineage>
        <taxon>Bacteria</taxon>
        <taxon>Pseudomonadati</taxon>
        <taxon>Campylobacterota</taxon>
        <taxon>Epsilonproteobacteria</taxon>
        <taxon>Campylobacterales</taxon>
        <taxon>Sulfurimonadaceae</taxon>
        <taxon>Sulfurimonas</taxon>
    </lineage>
</organism>
<protein>
    <submittedName>
        <fullName evidence="6">MipA/OmpV family protein</fullName>
    </submittedName>
</protein>
<sequence length="271" mass="30844">MKRFLLLLLLPLFLGAKDDIFLGAGPYFQTLPYKDADPVVLGTPVIFFDNSLFYIRWTRVGMYFYGESGETQSWGLSFTAQPQIIGYYERRALTQLNSRSKTPILQGMRERDSGWEGGISASYAYGDFFAEFVALQDITDTNNGTKLRLEAGQSFSVGDWYFVPSVLAVWLSQPFANYYFGVKNSEEDLLIGRPAYRSDATLNFAVQTYVKYNINAHWHLLGNLRADRFGDPVADSPLTETRYMYSGMLSLLYSFNLFGEEKAVLNPPEKR</sequence>
<dbReference type="EMBL" id="CP147920">
    <property type="protein sequence ID" value="XAU14463.1"/>
    <property type="molecule type" value="Genomic_DNA"/>
</dbReference>
<evidence type="ECO:0000256" key="4">
    <source>
        <dbReference type="ARBA" id="ARBA00023136"/>
    </source>
</evidence>
<dbReference type="PANTHER" id="PTHR38776:SF1">
    <property type="entry name" value="MLTA-INTERACTING PROTEIN-RELATED"/>
    <property type="match status" value="1"/>
</dbReference>
<evidence type="ECO:0000313" key="6">
    <source>
        <dbReference type="EMBL" id="XAU14463.1"/>
    </source>
</evidence>
<evidence type="ECO:0000313" key="7">
    <source>
        <dbReference type="Proteomes" id="UP001447842"/>
    </source>
</evidence>
<dbReference type="PANTHER" id="PTHR38776">
    <property type="entry name" value="MLTA-INTERACTING PROTEIN-RELATED"/>
    <property type="match status" value="1"/>
</dbReference>
<accession>A0ABZ3H7F9</accession>
<evidence type="ECO:0000256" key="3">
    <source>
        <dbReference type="ARBA" id="ARBA00022729"/>
    </source>
</evidence>
<dbReference type="Pfam" id="PF06629">
    <property type="entry name" value="MipA"/>
    <property type="match status" value="1"/>
</dbReference>
<keyword evidence="3" id="KW-0732">Signal</keyword>
<keyword evidence="5" id="KW-0998">Cell outer membrane</keyword>
<dbReference type="RefSeq" id="WP_345969539.1">
    <property type="nucleotide sequence ID" value="NZ_CP147920.1"/>
</dbReference>
<reference evidence="6 7" key="1">
    <citation type="submission" date="2024-03" db="EMBL/GenBank/DDBJ databases">
        <title>Sulfurimonas sp. HSL3-1.</title>
        <authorList>
            <person name="Wang S."/>
        </authorList>
    </citation>
    <scope>NUCLEOTIDE SEQUENCE [LARGE SCALE GENOMIC DNA]</scope>
    <source>
        <strain evidence="6 7">HSL3-1</strain>
    </source>
</reference>
<keyword evidence="4" id="KW-0472">Membrane</keyword>
<evidence type="ECO:0000256" key="1">
    <source>
        <dbReference type="ARBA" id="ARBA00004442"/>
    </source>
</evidence>
<proteinExistence type="inferred from homology"/>
<dbReference type="Proteomes" id="UP001447842">
    <property type="component" value="Chromosome"/>
</dbReference>
<evidence type="ECO:0000256" key="2">
    <source>
        <dbReference type="ARBA" id="ARBA00005722"/>
    </source>
</evidence>
<evidence type="ECO:0000256" key="5">
    <source>
        <dbReference type="ARBA" id="ARBA00023237"/>
    </source>
</evidence>
<keyword evidence="7" id="KW-1185">Reference proteome</keyword>
<name>A0ABZ3H7F9_9BACT</name>
<dbReference type="InterPro" id="IPR010583">
    <property type="entry name" value="MipA"/>
</dbReference>
<comment type="subcellular location">
    <subcellularLocation>
        <location evidence="1">Cell outer membrane</location>
    </subcellularLocation>
</comment>